<proteinExistence type="predicted"/>
<protein>
    <submittedName>
        <fullName evidence="1">Alpha/beta fold hydrolase</fullName>
    </submittedName>
</protein>
<reference evidence="1" key="1">
    <citation type="submission" date="2022-05" db="EMBL/GenBank/DDBJ databases">
        <title>Schlegelella sp. nov., isolated from mangrove soil.</title>
        <authorList>
            <person name="Liu Y."/>
            <person name="Ge X."/>
            <person name="Liu W."/>
        </authorList>
    </citation>
    <scope>NUCLEOTIDE SEQUENCE</scope>
    <source>
        <strain evidence="1">S2-27</strain>
    </source>
</reference>
<dbReference type="GO" id="GO:0016787">
    <property type="term" value="F:hydrolase activity"/>
    <property type="evidence" value="ECO:0007669"/>
    <property type="project" value="UniProtKB-KW"/>
</dbReference>
<keyword evidence="1" id="KW-0378">Hydrolase</keyword>
<dbReference type="RefSeq" id="WP_251781311.1">
    <property type="nucleotide sequence ID" value="NZ_JAMKFE010000023.1"/>
</dbReference>
<dbReference type="InterPro" id="IPR010662">
    <property type="entry name" value="RBBP9/YdeN"/>
</dbReference>
<dbReference type="Pfam" id="PF06821">
    <property type="entry name" value="Ser_hydrolase"/>
    <property type="match status" value="1"/>
</dbReference>
<organism evidence="1 2">
    <name type="scientific">Caldimonas mangrovi</name>
    <dbReference type="NCBI Taxonomy" id="2944811"/>
    <lineage>
        <taxon>Bacteria</taxon>
        <taxon>Pseudomonadati</taxon>
        <taxon>Pseudomonadota</taxon>
        <taxon>Betaproteobacteria</taxon>
        <taxon>Burkholderiales</taxon>
        <taxon>Sphaerotilaceae</taxon>
        <taxon>Caldimonas</taxon>
    </lineage>
</organism>
<dbReference type="EMBL" id="JAMKFE010000023">
    <property type="protein sequence ID" value="MCM5682766.1"/>
    <property type="molecule type" value="Genomic_DNA"/>
</dbReference>
<dbReference type="Proteomes" id="UP001165541">
    <property type="component" value="Unassembled WGS sequence"/>
</dbReference>
<evidence type="ECO:0000313" key="2">
    <source>
        <dbReference type="Proteomes" id="UP001165541"/>
    </source>
</evidence>
<gene>
    <name evidence="1" type="ORF">M8A51_24810</name>
</gene>
<evidence type="ECO:0000313" key="1">
    <source>
        <dbReference type="EMBL" id="MCM5682766.1"/>
    </source>
</evidence>
<dbReference type="Gene3D" id="3.40.50.1820">
    <property type="entry name" value="alpha/beta hydrolase"/>
    <property type="match status" value="1"/>
</dbReference>
<sequence>MASVLMVPGIGNSGPTHWQTLWEQREPQRFVRIEQADWERPEASAWCDGFEQAVRRAGGPVVVVAHSLGSLLAVMATPRSADRIAAAMLVSVPDPASAAFPREETRGFESVPRAALPFPSLVVMSSNDPFGSVEHARALAGAWGSEFACIGDAGHINAASGLGDWPQGQTLLARLTAGLR</sequence>
<dbReference type="SUPFAM" id="SSF53474">
    <property type="entry name" value="alpha/beta-Hydrolases"/>
    <property type="match status" value="1"/>
</dbReference>
<dbReference type="InterPro" id="IPR029058">
    <property type="entry name" value="AB_hydrolase_fold"/>
</dbReference>
<comment type="caution">
    <text evidence="1">The sequence shown here is derived from an EMBL/GenBank/DDBJ whole genome shotgun (WGS) entry which is preliminary data.</text>
</comment>
<keyword evidence="2" id="KW-1185">Reference proteome</keyword>
<accession>A0ABT0YVI2</accession>
<name>A0ABT0YVI2_9BURK</name>